<evidence type="ECO:0000256" key="3">
    <source>
        <dbReference type="ARBA" id="ARBA00022729"/>
    </source>
</evidence>
<keyword evidence="5" id="KW-1133">Transmembrane helix</keyword>
<dbReference type="OrthoDB" id="9990982at2759"/>
<evidence type="ECO:0000256" key="6">
    <source>
        <dbReference type="ARBA" id="ARBA00023136"/>
    </source>
</evidence>
<evidence type="ECO:0000256" key="9">
    <source>
        <dbReference type="PROSITE-ProRule" id="PRU00124"/>
    </source>
</evidence>
<dbReference type="InterPro" id="IPR002172">
    <property type="entry name" value="LDrepeatLR_classA_rpt"/>
</dbReference>
<name>A0A5N5STF0_9CRUS</name>
<keyword evidence="8" id="KW-0325">Glycoprotein</keyword>
<evidence type="ECO:0000256" key="7">
    <source>
        <dbReference type="ARBA" id="ARBA00023157"/>
    </source>
</evidence>
<dbReference type="Gene3D" id="4.10.400.10">
    <property type="entry name" value="Low-density Lipoprotein Receptor"/>
    <property type="match status" value="1"/>
</dbReference>
<comment type="caution">
    <text evidence="10">The sequence shown here is derived from an EMBL/GenBank/DDBJ whole genome shotgun (WGS) entry which is preliminary data.</text>
</comment>
<organism evidence="10 11">
    <name type="scientific">Armadillidium nasatum</name>
    <dbReference type="NCBI Taxonomy" id="96803"/>
    <lineage>
        <taxon>Eukaryota</taxon>
        <taxon>Metazoa</taxon>
        <taxon>Ecdysozoa</taxon>
        <taxon>Arthropoda</taxon>
        <taxon>Crustacea</taxon>
        <taxon>Multicrustacea</taxon>
        <taxon>Malacostraca</taxon>
        <taxon>Eumalacostraca</taxon>
        <taxon>Peracarida</taxon>
        <taxon>Isopoda</taxon>
        <taxon>Oniscidea</taxon>
        <taxon>Crinocheta</taxon>
        <taxon>Armadillidiidae</taxon>
        <taxon>Armadillidium</taxon>
    </lineage>
</organism>
<dbReference type="PROSITE" id="PS01209">
    <property type="entry name" value="LDLRA_1"/>
    <property type="match status" value="1"/>
</dbReference>
<evidence type="ECO:0000256" key="5">
    <source>
        <dbReference type="ARBA" id="ARBA00022989"/>
    </source>
</evidence>
<dbReference type="Pfam" id="PF00057">
    <property type="entry name" value="Ldl_recept_a"/>
    <property type="match status" value="1"/>
</dbReference>
<keyword evidence="4" id="KW-0677">Repeat</keyword>
<dbReference type="FunFam" id="4.10.400.10:FF:000002">
    <property type="entry name" value="Low-density lipoprotein receptor-related protein 1"/>
    <property type="match status" value="1"/>
</dbReference>
<evidence type="ECO:0000313" key="11">
    <source>
        <dbReference type="Proteomes" id="UP000326759"/>
    </source>
</evidence>
<evidence type="ECO:0000313" key="10">
    <source>
        <dbReference type="EMBL" id="KAB7497277.1"/>
    </source>
</evidence>
<dbReference type="InterPro" id="IPR036055">
    <property type="entry name" value="LDL_receptor-like_sf"/>
</dbReference>
<reference evidence="10 11" key="1">
    <citation type="journal article" date="2019" name="PLoS Biol.">
        <title>Sex chromosomes control vertical transmission of feminizing Wolbachia symbionts in an isopod.</title>
        <authorList>
            <person name="Becking T."/>
            <person name="Chebbi M.A."/>
            <person name="Giraud I."/>
            <person name="Moumen B."/>
            <person name="Laverre T."/>
            <person name="Caubet Y."/>
            <person name="Peccoud J."/>
            <person name="Gilbert C."/>
            <person name="Cordaux R."/>
        </authorList>
    </citation>
    <scope>NUCLEOTIDE SEQUENCE [LARGE SCALE GENOMIC DNA]</scope>
    <source>
        <strain evidence="10">ANa2</strain>
        <tissue evidence="10">Whole body excluding digestive tract and cuticle</tissue>
    </source>
</reference>
<dbReference type="PROSITE" id="PS50068">
    <property type="entry name" value="LDLRA_2"/>
    <property type="match status" value="1"/>
</dbReference>
<sequence>MQHVVPPLLILNTLKCPKSMYQCRISKNCIHLAWICDGVQDCLDGSDEGNFCKYRKNKNKKQKFY</sequence>
<dbReference type="Proteomes" id="UP000326759">
    <property type="component" value="Unassembled WGS sequence"/>
</dbReference>
<dbReference type="SUPFAM" id="SSF57424">
    <property type="entry name" value="LDL receptor-like module"/>
    <property type="match status" value="1"/>
</dbReference>
<keyword evidence="7" id="KW-1015">Disulfide bond</keyword>
<evidence type="ECO:0000256" key="1">
    <source>
        <dbReference type="ARBA" id="ARBA00004167"/>
    </source>
</evidence>
<dbReference type="AlphaFoldDB" id="A0A5N5STF0"/>
<keyword evidence="2" id="KW-0812">Transmembrane</keyword>
<dbReference type="SMART" id="SM00192">
    <property type="entry name" value="LDLa"/>
    <property type="match status" value="1"/>
</dbReference>
<dbReference type="CDD" id="cd00112">
    <property type="entry name" value="LDLa"/>
    <property type="match status" value="1"/>
</dbReference>
<evidence type="ECO:0000256" key="4">
    <source>
        <dbReference type="ARBA" id="ARBA00022737"/>
    </source>
</evidence>
<comment type="caution">
    <text evidence="9">Lacks conserved residue(s) required for the propagation of feature annotation.</text>
</comment>
<keyword evidence="11" id="KW-1185">Reference proteome</keyword>
<accession>A0A5N5STF0</accession>
<keyword evidence="6" id="KW-0472">Membrane</keyword>
<dbReference type="EMBL" id="SEYY01020479">
    <property type="protein sequence ID" value="KAB7497277.1"/>
    <property type="molecule type" value="Genomic_DNA"/>
</dbReference>
<proteinExistence type="predicted"/>
<dbReference type="InterPro" id="IPR023415">
    <property type="entry name" value="LDLR_class-A_CS"/>
</dbReference>
<dbReference type="GO" id="GO:0016020">
    <property type="term" value="C:membrane"/>
    <property type="evidence" value="ECO:0007669"/>
    <property type="project" value="UniProtKB-SubCell"/>
</dbReference>
<evidence type="ECO:0000256" key="8">
    <source>
        <dbReference type="ARBA" id="ARBA00023180"/>
    </source>
</evidence>
<keyword evidence="3" id="KW-0732">Signal</keyword>
<gene>
    <name evidence="10" type="ORF">Anas_08912</name>
</gene>
<protein>
    <submittedName>
        <fullName evidence="10">Antigen</fullName>
    </submittedName>
</protein>
<comment type="subcellular location">
    <subcellularLocation>
        <location evidence="1">Membrane</location>
        <topology evidence="1">Single-pass membrane protein</topology>
    </subcellularLocation>
</comment>
<evidence type="ECO:0000256" key="2">
    <source>
        <dbReference type="ARBA" id="ARBA00022692"/>
    </source>
</evidence>